<sequence length="79" mass="9003">MSEETSNGDYEYISYRTYNGVGFERLMSWKASKTGTGRVSAGKIEMKPQKSDVDKENEVLLVGHSVVVHKMEFKLVRKD</sequence>
<proteinExistence type="predicted"/>
<dbReference type="Proteomes" id="UP000799764">
    <property type="component" value="Unassembled WGS sequence"/>
</dbReference>
<protein>
    <submittedName>
        <fullName evidence="1">Uncharacterized protein</fullName>
    </submittedName>
</protein>
<comment type="caution">
    <text evidence="1">The sequence shown here is derived from an EMBL/GenBank/DDBJ whole genome shotgun (WGS) entry which is preliminary data.</text>
</comment>
<dbReference type="EMBL" id="MU001497">
    <property type="protein sequence ID" value="KAF2446787.1"/>
    <property type="molecule type" value="Genomic_DNA"/>
</dbReference>
<evidence type="ECO:0000313" key="1">
    <source>
        <dbReference type="EMBL" id="KAF2446787.1"/>
    </source>
</evidence>
<keyword evidence="2" id="KW-1185">Reference proteome</keyword>
<dbReference type="AlphaFoldDB" id="A0A9P4PMR1"/>
<accession>A0A9P4PMR1</accession>
<reference evidence="1" key="1">
    <citation type="journal article" date="2020" name="Stud. Mycol.">
        <title>101 Dothideomycetes genomes: a test case for predicting lifestyles and emergence of pathogens.</title>
        <authorList>
            <person name="Haridas S."/>
            <person name="Albert R."/>
            <person name="Binder M."/>
            <person name="Bloem J."/>
            <person name="Labutti K."/>
            <person name="Salamov A."/>
            <person name="Andreopoulos B."/>
            <person name="Baker S."/>
            <person name="Barry K."/>
            <person name="Bills G."/>
            <person name="Bluhm B."/>
            <person name="Cannon C."/>
            <person name="Castanera R."/>
            <person name="Culley D."/>
            <person name="Daum C."/>
            <person name="Ezra D."/>
            <person name="Gonzalez J."/>
            <person name="Henrissat B."/>
            <person name="Kuo A."/>
            <person name="Liang C."/>
            <person name="Lipzen A."/>
            <person name="Lutzoni F."/>
            <person name="Magnuson J."/>
            <person name="Mondo S."/>
            <person name="Nolan M."/>
            <person name="Ohm R."/>
            <person name="Pangilinan J."/>
            <person name="Park H.-J."/>
            <person name="Ramirez L."/>
            <person name="Alfaro M."/>
            <person name="Sun H."/>
            <person name="Tritt A."/>
            <person name="Yoshinaga Y."/>
            <person name="Zwiers L.-H."/>
            <person name="Turgeon B."/>
            <person name="Goodwin S."/>
            <person name="Spatafora J."/>
            <person name="Crous P."/>
            <person name="Grigoriev I."/>
        </authorList>
    </citation>
    <scope>NUCLEOTIDE SEQUENCE</scope>
    <source>
        <strain evidence="1">CBS 690.94</strain>
    </source>
</reference>
<organism evidence="1 2">
    <name type="scientific">Karstenula rhodostoma CBS 690.94</name>
    <dbReference type="NCBI Taxonomy" id="1392251"/>
    <lineage>
        <taxon>Eukaryota</taxon>
        <taxon>Fungi</taxon>
        <taxon>Dikarya</taxon>
        <taxon>Ascomycota</taxon>
        <taxon>Pezizomycotina</taxon>
        <taxon>Dothideomycetes</taxon>
        <taxon>Pleosporomycetidae</taxon>
        <taxon>Pleosporales</taxon>
        <taxon>Massarineae</taxon>
        <taxon>Didymosphaeriaceae</taxon>
        <taxon>Karstenula</taxon>
    </lineage>
</organism>
<gene>
    <name evidence="1" type="ORF">P171DRAFT_239038</name>
</gene>
<name>A0A9P4PMR1_9PLEO</name>
<dbReference type="OrthoDB" id="3889179at2759"/>
<evidence type="ECO:0000313" key="2">
    <source>
        <dbReference type="Proteomes" id="UP000799764"/>
    </source>
</evidence>